<evidence type="ECO:0000256" key="3">
    <source>
        <dbReference type="ARBA" id="ARBA00010136"/>
    </source>
</evidence>
<keyword evidence="17" id="KW-1185">Reference proteome</keyword>
<dbReference type="PRINTS" id="PR00756">
    <property type="entry name" value="ALADIPTASE"/>
</dbReference>
<organism evidence="16 17">
    <name type="scientific">Spirosoma rhododendri</name>
    <dbReference type="NCBI Taxonomy" id="2728024"/>
    <lineage>
        <taxon>Bacteria</taxon>
        <taxon>Pseudomonadati</taxon>
        <taxon>Bacteroidota</taxon>
        <taxon>Cytophagia</taxon>
        <taxon>Cytophagales</taxon>
        <taxon>Cytophagaceae</taxon>
        <taxon>Spirosoma</taxon>
    </lineage>
</organism>
<evidence type="ECO:0000256" key="12">
    <source>
        <dbReference type="SAM" id="SignalP"/>
    </source>
</evidence>
<evidence type="ECO:0000259" key="13">
    <source>
        <dbReference type="Pfam" id="PF01433"/>
    </source>
</evidence>
<dbReference type="InterPro" id="IPR050344">
    <property type="entry name" value="Peptidase_M1_aminopeptidases"/>
</dbReference>
<dbReference type="SUPFAM" id="SSF55486">
    <property type="entry name" value="Metalloproteases ('zincins'), catalytic domain"/>
    <property type="match status" value="1"/>
</dbReference>
<evidence type="ECO:0000313" key="16">
    <source>
        <dbReference type="EMBL" id="QJD81069.1"/>
    </source>
</evidence>
<dbReference type="InterPro" id="IPR042097">
    <property type="entry name" value="Aminopeptidase_N-like_N_sf"/>
</dbReference>
<dbReference type="Proteomes" id="UP000501128">
    <property type="component" value="Chromosome"/>
</dbReference>
<dbReference type="InterPro" id="IPR026444">
    <property type="entry name" value="Secre_tail"/>
</dbReference>
<dbReference type="InterPro" id="IPR014782">
    <property type="entry name" value="Peptidase_M1_dom"/>
</dbReference>
<dbReference type="Gene3D" id="1.10.390.10">
    <property type="entry name" value="Neutral Protease Domain 2"/>
    <property type="match status" value="1"/>
</dbReference>
<keyword evidence="8" id="KW-0479">Metal-binding</keyword>
<dbReference type="KEGG" id="srho:HH216_23580"/>
<dbReference type="GO" id="GO:0070006">
    <property type="term" value="F:metalloaminopeptidase activity"/>
    <property type="evidence" value="ECO:0007669"/>
    <property type="project" value="TreeGrafter"/>
</dbReference>
<evidence type="ECO:0000256" key="5">
    <source>
        <dbReference type="ARBA" id="ARBA00015611"/>
    </source>
</evidence>
<evidence type="ECO:0000256" key="8">
    <source>
        <dbReference type="ARBA" id="ARBA00022723"/>
    </source>
</evidence>
<dbReference type="PANTHER" id="PTHR11533:SF174">
    <property type="entry name" value="PUROMYCIN-SENSITIVE AMINOPEPTIDASE-RELATED"/>
    <property type="match status" value="1"/>
</dbReference>
<evidence type="ECO:0000256" key="4">
    <source>
        <dbReference type="ARBA" id="ARBA00012564"/>
    </source>
</evidence>
<dbReference type="GO" id="GO:0016285">
    <property type="term" value="F:alanyl aminopeptidase activity"/>
    <property type="evidence" value="ECO:0007669"/>
    <property type="project" value="UniProtKB-EC"/>
</dbReference>
<comment type="similarity">
    <text evidence="3">Belongs to the peptidase M1 family.</text>
</comment>
<evidence type="ECO:0000256" key="7">
    <source>
        <dbReference type="ARBA" id="ARBA00022670"/>
    </source>
</evidence>
<feature type="domain" description="Aminopeptidase N-like N-terminal" evidence="14">
    <location>
        <begin position="69"/>
        <end position="252"/>
    </location>
</feature>
<keyword evidence="6" id="KW-0031">Aminopeptidase</keyword>
<dbReference type="EMBL" id="CP051677">
    <property type="protein sequence ID" value="QJD81069.1"/>
    <property type="molecule type" value="Genomic_DNA"/>
</dbReference>
<evidence type="ECO:0000256" key="9">
    <source>
        <dbReference type="ARBA" id="ARBA00022801"/>
    </source>
</evidence>
<dbReference type="GO" id="GO:0016020">
    <property type="term" value="C:membrane"/>
    <property type="evidence" value="ECO:0007669"/>
    <property type="project" value="TreeGrafter"/>
</dbReference>
<evidence type="ECO:0000256" key="6">
    <source>
        <dbReference type="ARBA" id="ARBA00022438"/>
    </source>
</evidence>
<dbReference type="GO" id="GO:0005737">
    <property type="term" value="C:cytoplasm"/>
    <property type="evidence" value="ECO:0007669"/>
    <property type="project" value="TreeGrafter"/>
</dbReference>
<feature type="signal peptide" evidence="12">
    <location>
        <begin position="1"/>
        <end position="27"/>
    </location>
</feature>
<dbReference type="PANTHER" id="PTHR11533">
    <property type="entry name" value="PROTEASE M1 ZINC METALLOPROTEASE"/>
    <property type="match status" value="1"/>
</dbReference>
<keyword evidence="10" id="KW-0862">Zinc</keyword>
<dbReference type="Pfam" id="PF17900">
    <property type="entry name" value="Peptidase_M1_N"/>
    <property type="match status" value="1"/>
</dbReference>
<feature type="domain" description="Peptidase M1 membrane alanine aminopeptidase" evidence="13">
    <location>
        <begin position="333"/>
        <end position="488"/>
    </location>
</feature>
<keyword evidence="11" id="KW-0482">Metalloprotease</keyword>
<dbReference type="InterPro" id="IPR001930">
    <property type="entry name" value="Peptidase_M1"/>
</dbReference>
<dbReference type="SUPFAM" id="SSF63737">
    <property type="entry name" value="Leukotriene A4 hydrolase N-terminal domain"/>
    <property type="match status" value="1"/>
</dbReference>
<gene>
    <name evidence="16" type="ORF">HH216_23580</name>
</gene>
<dbReference type="GO" id="GO:0005615">
    <property type="term" value="C:extracellular space"/>
    <property type="evidence" value="ECO:0007669"/>
    <property type="project" value="TreeGrafter"/>
</dbReference>
<dbReference type="GO" id="GO:0008270">
    <property type="term" value="F:zinc ion binding"/>
    <property type="evidence" value="ECO:0007669"/>
    <property type="project" value="InterPro"/>
</dbReference>
<dbReference type="GO" id="GO:0043171">
    <property type="term" value="P:peptide catabolic process"/>
    <property type="evidence" value="ECO:0007669"/>
    <property type="project" value="TreeGrafter"/>
</dbReference>
<evidence type="ECO:0000256" key="2">
    <source>
        <dbReference type="ARBA" id="ARBA00001947"/>
    </source>
</evidence>
<evidence type="ECO:0000256" key="10">
    <source>
        <dbReference type="ARBA" id="ARBA00022833"/>
    </source>
</evidence>
<dbReference type="CDD" id="cd09603">
    <property type="entry name" value="M1_APN_like"/>
    <property type="match status" value="1"/>
</dbReference>
<dbReference type="Gene3D" id="2.60.40.1730">
    <property type="entry name" value="tricorn interacting facor f3 domain"/>
    <property type="match status" value="1"/>
</dbReference>
<dbReference type="GO" id="GO:0006508">
    <property type="term" value="P:proteolysis"/>
    <property type="evidence" value="ECO:0007669"/>
    <property type="project" value="UniProtKB-KW"/>
</dbReference>
<comment type="cofactor">
    <cofactor evidence="2">
        <name>Zn(2+)</name>
        <dbReference type="ChEBI" id="CHEBI:29105"/>
    </cofactor>
</comment>
<evidence type="ECO:0000259" key="14">
    <source>
        <dbReference type="Pfam" id="PF17900"/>
    </source>
</evidence>
<dbReference type="GO" id="GO:0042277">
    <property type="term" value="F:peptide binding"/>
    <property type="evidence" value="ECO:0007669"/>
    <property type="project" value="TreeGrafter"/>
</dbReference>
<keyword evidence="12" id="KW-0732">Signal</keyword>
<evidence type="ECO:0000256" key="1">
    <source>
        <dbReference type="ARBA" id="ARBA00000098"/>
    </source>
</evidence>
<dbReference type="InterPro" id="IPR027268">
    <property type="entry name" value="Peptidase_M4/M1_CTD_sf"/>
</dbReference>
<dbReference type="AlphaFoldDB" id="A0A7L5DRJ4"/>
<sequence length="675" mass="73645">MLSTTIQLSFARILTGVLCLLSFVSLAQLNADTDGGSFCRDGKVRAMTRQASNPKARLAYPGDNNIDVNYYGLDLNLTYSPKYLRGAVTVKLKCTAASLSSFFLDLNSTTGSAGQGLRVDSVKANGQKLLYQFTQSRLTITPAQPLTNSQIYSVTVYYQGVPNGQAQNSFSFSTHERTSDPVIWSLSEPYGAPDWFPCKDTPADKADSSDVRITAPSMFVSVSNGTLVSTTVNNNGTTTYAWRNRHPIAQYLISIAMSNYTRYDTPFTYNGQTMPVTHYIYPEILSSVKANLDLTPTMLQLFTTRFGPYPFLREKYGHAQFTQGNGGMEHQTISSMEAGALIPAVIAHELAHQWFGDKITCRDWQNIWLNEGFASYAEAVYAESVSGQSGYMSTMASFMARARTATGSIYVQDISNFGNIFNGARSYAKGAAVLHMLRGIVGDDTFFQILRTYTSTLSLAYQTAVTEDFQAVAEQVSGRKLDYFFKQWIYGEGYPTYRYTINGMPTARTVTVQLDQRNSVSTNPGSFTMPVQLRVQSAAGDTVVTVQNNTASQTFTLPAKGAVTGIVIDPGNWILKATESGNVITAIDEPVGTQFSVYPNPVSENLSIRFSTISTGPFSIGLTSLTGQSGPRLSEAALPPGEHTRQLSVKGLAAGQYVLTLETASGRQSEVVLVR</sequence>
<comment type="catalytic activity">
    <reaction evidence="1">
        <text>Release of an N-terminal amino acid, Xaa-|-Yaa- from a peptide, amide or arylamide. Xaa is preferably Ala, but may be most amino acids including Pro (slow action). When a terminal hydrophobic residue is followed by a prolyl residue, the two may be released as an intact Xaa-Pro dipeptide.</text>
        <dbReference type="EC" id="3.4.11.2"/>
    </reaction>
</comment>
<evidence type="ECO:0000256" key="11">
    <source>
        <dbReference type="ARBA" id="ARBA00023049"/>
    </source>
</evidence>
<dbReference type="InterPro" id="IPR045357">
    <property type="entry name" value="Aminopeptidase_N-like_N"/>
</dbReference>
<keyword evidence="7" id="KW-0645">Protease</keyword>
<feature type="chain" id="PRO_5029575447" description="Aminopeptidase N" evidence="12">
    <location>
        <begin position="28"/>
        <end position="675"/>
    </location>
</feature>
<evidence type="ECO:0000259" key="15">
    <source>
        <dbReference type="Pfam" id="PF18962"/>
    </source>
</evidence>
<feature type="domain" description="Secretion system C-terminal sorting" evidence="15">
    <location>
        <begin position="597"/>
        <end position="669"/>
    </location>
</feature>
<dbReference type="RefSeq" id="WP_169553088.1">
    <property type="nucleotide sequence ID" value="NZ_CP051677.1"/>
</dbReference>
<evidence type="ECO:0000313" key="17">
    <source>
        <dbReference type="Proteomes" id="UP000501128"/>
    </source>
</evidence>
<dbReference type="Pfam" id="PF18962">
    <property type="entry name" value="Por_Secre_tail"/>
    <property type="match status" value="1"/>
</dbReference>
<proteinExistence type="inferred from homology"/>
<protein>
    <recommendedName>
        <fullName evidence="5">Aminopeptidase N</fullName>
        <ecNumber evidence="4">3.4.11.2</ecNumber>
    </recommendedName>
</protein>
<accession>A0A7L5DRJ4</accession>
<name>A0A7L5DRJ4_9BACT</name>
<dbReference type="Pfam" id="PF01433">
    <property type="entry name" value="Peptidase_M1"/>
    <property type="match status" value="1"/>
</dbReference>
<dbReference type="EC" id="3.4.11.2" evidence="4"/>
<reference evidence="16 17" key="1">
    <citation type="submission" date="2020-04" db="EMBL/GenBank/DDBJ databases">
        <title>Genome sequencing of novel species.</title>
        <authorList>
            <person name="Heo J."/>
            <person name="Kim S.-J."/>
            <person name="Kim J.-S."/>
            <person name="Hong S.-B."/>
            <person name="Kwon S.-W."/>
        </authorList>
    </citation>
    <scope>NUCLEOTIDE SEQUENCE [LARGE SCALE GENOMIC DNA]</scope>
    <source>
        <strain evidence="16 17">CJU-R4</strain>
    </source>
</reference>
<keyword evidence="9" id="KW-0378">Hydrolase</keyword>